<dbReference type="eggNOG" id="ENOG50337EJ">
    <property type="taxonomic scope" value="Bacteria"/>
</dbReference>
<accession>I4A5K4</accession>
<feature type="transmembrane region" description="Helical" evidence="1">
    <location>
        <begin position="116"/>
        <end position="133"/>
    </location>
</feature>
<feature type="transmembrane region" description="Helical" evidence="1">
    <location>
        <begin position="29"/>
        <end position="46"/>
    </location>
</feature>
<name>I4A5K4_DESDJ</name>
<evidence type="ECO:0000313" key="2">
    <source>
        <dbReference type="EMBL" id="AFL99238.1"/>
    </source>
</evidence>
<reference evidence="3" key="1">
    <citation type="submission" date="2012-06" db="EMBL/GenBank/DDBJ databases">
        <title>Complete sequence of Desulfitobacterium dehalogenans ATCC 51507.</title>
        <authorList>
            <person name="Lucas S."/>
            <person name="Han J."/>
            <person name="Lapidus A."/>
            <person name="Cheng J.-F."/>
            <person name="Goodwin L."/>
            <person name="Pitluck S."/>
            <person name="Peters L."/>
            <person name="Ovchinnikova G."/>
            <person name="Teshima H."/>
            <person name="Detter J.C."/>
            <person name="Han C."/>
            <person name="Tapia R."/>
            <person name="Land M."/>
            <person name="Hauser L."/>
            <person name="Kyrpides N."/>
            <person name="Ivanova N."/>
            <person name="Pagani I."/>
            <person name="Kruse T."/>
            <person name="de Vos W.M."/>
            <person name="Smidt H."/>
            <person name="Woyke T."/>
        </authorList>
    </citation>
    <scope>NUCLEOTIDE SEQUENCE [LARGE SCALE GENOMIC DNA]</scope>
    <source>
        <strain evidence="3">ATCC 51507 / DSM 9161 / JW/IU-DC1</strain>
    </source>
</reference>
<keyword evidence="1" id="KW-1133">Transmembrane helix</keyword>
<sequence length="138" mass="15622">MLLQGIPEQIGVITLAYAIAKLPMRGKEIIPIGIFLGVIAFLIRVYNIPFGTHTIVLMLILFLWLTFKGKEITVSLVTTLICFVALAVFELVFITILTEIFNISQEMVFSDSVKRILYTEPQVIMLFVTAFIIRQKGR</sequence>
<dbReference type="Proteomes" id="UP000006053">
    <property type="component" value="Chromosome"/>
</dbReference>
<dbReference type="AlphaFoldDB" id="I4A5K4"/>
<protein>
    <submittedName>
        <fullName evidence="2">Uncharacterized protein</fullName>
    </submittedName>
</protein>
<evidence type="ECO:0000256" key="1">
    <source>
        <dbReference type="SAM" id="Phobius"/>
    </source>
</evidence>
<keyword evidence="3" id="KW-1185">Reference proteome</keyword>
<proteinExistence type="predicted"/>
<keyword evidence="1" id="KW-0472">Membrane</keyword>
<reference evidence="2 3" key="2">
    <citation type="journal article" date="2015" name="J. Bacteriol.">
        <title>Genomic, proteomic, and biochemical analysis of the organohalide respiratory pathway in Desulfitobacterium dehalogenans.</title>
        <authorList>
            <person name="Kruse T."/>
            <person name="van de Pas B.A."/>
            <person name="Atteia A."/>
            <person name="Krab K."/>
            <person name="Hagen W.R."/>
            <person name="Goodwin L."/>
            <person name="Chain P."/>
            <person name="Boeren S."/>
            <person name="Maphosa F."/>
            <person name="Schraa G."/>
            <person name="de Vos W.M."/>
            <person name="van der Oost J."/>
            <person name="Smidt H."/>
            <person name="Stams A.J."/>
        </authorList>
    </citation>
    <scope>NUCLEOTIDE SEQUENCE [LARGE SCALE GENOMIC DNA]</scope>
    <source>
        <strain evidence="3">ATCC 51507 / DSM 9161 / JW/IU-DC1</strain>
    </source>
</reference>
<feature type="transmembrane region" description="Helical" evidence="1">
    <location>
        <begin position="74"/>
        <end position="96"/>
    </location>
</feature>
<dbReference type="KEGG" id="ddh:Desde_0791"/>
<gene>
    <name evidence="2" type="ordered locus">Desde_0791</name>
</gene>
<organism evidence="2 3">
    <name type="scientific">Desulfitobacterium dehalogenans (strain ATCC 51507 / DSM 9161 / JW/IU-DC1)</name>
    <dbReference type="NCBI Taxonomy" id="756499"/>
    <lineage>
        <taxon>Bacteria</taxon>
        <taxon>Bacillati</taxon>
        <taxon>Bacillota</taxon>
        <taxon>Clostridia</taxon>
        <taxon>Eubacteriales</taxon>
        <taxon>Desulfitobacteriaceae</taxon>
        <taxon>Desulfitobacterium</taxon>
    </lineage>
</organism>
<dbReference type="HOGENOM" id="CLU_135084_0_1_9"/>
<dbReference type="STRING" id="756499.Desde_0791"/>
<dbReference type="EMBL" id="CP003348">
    <property type="protein sequence ID" value="AFL99238.1"/>
    <property type="molecule type" value="Genomic_DNA"/>
</dbReference>
<evidence type="ECO:0000313" key="3">
    <source>
        <dbReference type="Proteomes" id="UP000006053"/>
    </source>
</evidence>
<dbReference type="OrthoDB" id="1797780at2"/>
<feature type="transmembrane region" description="Helical" evidence="1">
    <location>
        <begin position="52"/>
        <end position="67"/>
    </location>
</feature>
<keyword evidence="1" id="KW-0812">Transmembrane</keyword>